<dbReference type="GO" id="GO:0005829">
    <property type="term" value="C:cytosol"/>
    <property type="evidence" value="ECO:0007669"/>
    <property type="project" value="GOC"/>
</dbReference>
<dbReference type="OrthoDB" id="292213at2759"/>
<reference evidence="7" key="2">
    <citation type="journal article" date="2023" name="IMA Fungus">
        <title>Comparative genomic study of the Penicillium genus elucidates a diverse pangenome and 15 lateral gene transfer events.</title>
        <authorList>
            <person name="Petersen C."/>
            <person name="Sorensen T."/>
            <person name="Nielsen M.R."/>
            <person name="Sondergaard T.E."/>
            <person name="Sorensen J.L."/>
            <person name="Fitzpatrick D.A."/>
            <person name="Frisvad J.C."/>
            <person name="Nielsen K.L."/>
        </authorList>
    </citation>
    <scope>NUCLEOTIDE SEQUENCE</scope>
    <source>
        <strain evidence="7">IBT 16849</strain>
    </source>
</reference>
<dbReference type="GO" id="GO:0005768">
    <property type="term" value="C:endosome"/>
    <property type="evidence" value="ECO:0007669"/>
    <property type="project" value="TreeGrafter"/>
</dbReference>
<evidence type="ECO:0000256" key="3">
    <source>
        <dbReference type="ARBA" id="ARBA00022989"/>
    </source>
</evidence>
<reference evidence="7" key="1">
    <citation type="submission" date="2022-11" db="EMBL/GenBank/DDBJ databases">
        <authorList>
            <person name="Petersen C."/>
        </authorList>
    </citation>
    <scope>NUCLEOTIDE SEQUENCE</scope>
    <source>
        <strain evidence="7">IBT 16849</strain>
    </source>
</reference>
<keyword evidence="3 6" id="KW-1133">Transmembrane helix</keyword>
<gene>
    <name evidence="7" type="ORF">N7472_011199</name>
</gene>
<dbReference type="InterPro" id="IPR052241">
    <property type="entry name" value="SLC66/Scramblase_ANY1"/>
</dbReference>
<dbReference type="Proteomes" id="UP001150879">
    <property type="component" value="Unassembled WGS sequence"/>
</dbReference>
<keyword evidence="4 6" id="KW-0472">Membrane</keyword>
<comment type="caution">
    <text evidence="7">The sequence shown here is derived from an EMBL/GenBank/DDBJ whole genome shotgun (WGS) entry which is preliminary data.</text>
</comment>
<evidence type="ECO:0000256" key="4">
    <source>
        <dbReference type="ARBA" id="ARBA00023136"/>
    </source>
</evidence>
<accession>A0A9W9LXX0</accession>
<feature type="region of interest" description="Disordered" evidence="5">
    <location>
        <begin position="247"/>
        <end position="311"/>
    </location>
</feature>
<proteinExistence type="predicted"/>
<organism evidence="7 8">
    <name type="scientific">Penicillium cf. griseofulvum</name>
    <dbReference type="NCBI Taxonomy" id="2972120"/>
    <lineage>
        <taxon>Eukaryota</taxon>
        <taxon>Fungi</taxon>
        <taxon>Dikarya</taxon>
        <taxon>Ascomycota</taxon>
        <taxon>Pezizomycotina</taxon>
        <taxon>Eurotiomycetes</taxon>
        <taxon>Eurotiomycetidae</taxon>
        <taxon>Eurotiales</taxon>
        <taxon>Aspergillaceae</taxon>
        <taxon>Penicillium</taxon>
    </lineage>
</organism>
<evidence type="ECO:0000256" key="6">
    <source>
        <dbReference type="SAM" id="Phobius"/>
    </source>
</evidence>
<feature type="transmembrane region" description="Helical" evidence="6">
    <location>
        <begin position="128"/>
        <end position="146"/>
    </location>
</feature>
<dbReference type="AlphaFoldDB" id="A0A9W9LXX0"/>
<protein>
    <recommendedName>
        <fullName evidence="9">PQ loop repeat protein</fullName>
    </recommendedName>
</protein>
<evidence type="ECO:0008006" key="9">
    <source>
        <dbReference type="Google" id="ProtNLM"/>
    </source>
</evidence>
<dbReference type="Pfam" id="PF04193">
    <property type="entry name" value="PQ-loop"/>
    <property type="match status" value="2"/>
</dbReference>
<dbReference type="PANTHER" id="PTHR14856">
    <property type="entry name" value="PQ-LOOP REPEAT-CONTAINING PROTEIN 1-LIKE PROTEIN"/>
    <property type="match status" value="1"/>
</dbReference>
<keyword evidence="8" id="KW-1185">Reference proteome</keyword>
<feature type="transmembrane region" description="Helical" evidence="6">
    <location>
        <begin position="40"/>
        <end position="60"/>
    </location>
</feature>
<evidence type="ECO:0000256" key="5">
    <source>
        <dbReference type="SAM" id="MobiDB-lite"/>
    </source>
</evidence>
<dbReference type="PANTHER" id="PTHR14856:SF9">
    <property type="entry name" value="PQ-LOOP REPEAT-CONTAINING PROTEIN 1"/>
    <property type="match status" value="1"/>
</dbReference>
<dbReference type="GO" id="GO:0016020">
    <property type="term" value="C:membrane"/>
    <property type="evidence" value="ECO:0007669"/>
    <property type="project" value="UniProtKB-SubCell"/>
</dbReference>
<feature type="transmembrane region" description="Helical" evidence="6">
    <location>
        <begin position="66"/>
        <end position="87"/>
    </location>
</feature>
<feature type="compositionally biased region" description="Low complexity" evidence="5">
    <location>
        <begin position="247"/>
        <end position="271"/>
    </location>
</feature>
<evidence type="ECO:0000313" key="8">
    <source>
        <dbReference type="Proteomes" id="UP001150879"/>
    </source>
</evidence>
<evidence type="ECO:0000313" key="7">
    <source>
        <dbReference type="EMBL" id="KAJ5181239.1"/>
    </source>
</evidence>
<keyword evidence="2 6" id="KW-0812">Transmembrane</keyword>
<evidence type="ECO:0000256" key="2">
    <source>
        <dbReference type="ARBA" id="ARBA00022692"/>
    </source>
</evidence>
<dbReference type="Gene3D" id="1.20.1280.290">
    <property type="match status" value="2"/>
</dbReference>
<feature type="compositionally biased region" description="Basic and acidic residues" evidence="5">
    <location>
        <begin position="293"/>
        <end position="311"/>
    </location>
</feature>
<comment type="subcellular location">
    <subcellularLocation>
        <location evidence="1">Membrane</location>
        <topology evidence="1">Multi-pass membrane protein</topology>
    </subcellularLocation>
</comment>
<dbReference type="GO" id="GO:0042147">
    <property type="term" value="P:retrograde transport, endosome to Golgi"/>
    <property type="evidence" value="ECO:0007669"/>
    <property type="project" value="TreeGrafter"/>
</dbReference>
<dbReference type="GO" id="GO:0045332">
    <property type="term" value="P:phospholipid translocation"/>
    <property type="evidence" value="ECO:0007669"/>
    <property type="project" value="TreeGrafter"/>
</dbReference>
<dbReference type="FunFam" id="1.20.1280.290:FF:000005">
    <property type="entry name" value="PQ-loop repeat-containing protein 1"/>
    <property type="match status" value="1"/>
</dbReference>
<evidence type="ECO:0000256" key="1">
    <source>
        <dbReference type="ARBA" id="ARBA00004141"/>
    </source>
</evidence>
<dbReference type="EMBL" id="JAPQKP010000008">
    <property type="protein sequence ID" value="KAJ5181239.1"/>
    <property type="molecule type" value="Genomic_DNA"/>
</dbReference>
<feature type="compositionally biased region" description="Polar residues" evidence="5">
    <location>
        <begin position="281"/>
        <end position="290"/>
    </location>
</feature>
<sequence length="311" mass="34978">MSLFQIAFDYAAPFFLISSPVTSYADQIVSIHRTRSSAGFSLDIPLIMLISSILKIFYWFGEYYSGTLLTQAIVMIVVQVALLKVALDNRPSAGGRHGIEHTPFSSGHSDGSSSRPYEFWQWRDTKPYWLCIAYFVGILTFIHLTPVAQSDYYISLLGYIGLATEATLPIPQIVANHRSGSCKGFRVSVIAAWILGDTMKMSYFFNSTETIPWAFKLCGIFQCVCDFYLGFQFYLFTRNAPSQTPSHSHSNSLSSSFSNPLSHSHSNSFSHPHPHPIPLTTYHSRSSSQPAGEFKEQNGSWDHHEKDIRMN</sequence>
<name>A0A9W9LXX0_9EURO</name>
<dbReference type="GO" id="GO:0005802">
    <property type="term" value="C:trans-Golgi network"/>
    <property type="evidence" value="ECO:0007669"/>
    <property type="project" value="TreeGrafter"/>
</dbReference>
<dbReference type="InterPro" id="IPR006603">
    <property type="entry name" value="PQ-loop_rpt"/>
</dbReference>